<name>A0A8K0R7L2_9PLEO</name>
<comment type="caution">
    <text evidence="11">The sequence shown here is derived from an EMBL/GenBank/DDBJ whole genome shotgun (WGS) entry which is preliminary data.</text>
</comment>
<gene>
    <name evidence="11" type="ORF">FB567DRAFT_304543</name>
</gene>
<feature type="compositionally biased region" description="Polar residues" evidence="9">
    <location>
        <begin position="368"/>
        <end position="381"/>
    </location>
</feature>
<evidence type="ECO:0000256" key="9">
    <source>
        <dbReference type="SAM" id="MobiDB-lite"/>
    </source>
</evidence>
<evidence type="ECO:0000256" key="4">
    <source>
        <dbReference type="ARBA" id="ARBA00022741"/>
    </source>
</evidence>
<evidence type="ECO:0000313" key="12">
    <source>
        <dbReference type="Proteomes" id="UP000813461"/>
    </source>
</evidence>
<dbReference type="Gene3D" id="1.10.510.10">
    <property type="entry name" value="Transferase(Phosphotransferase) domain 1"/>
    <property type="match status" value="1"/>
</dbReference>
<sequence length="434" mass="48936">MSWTGPKKAPRMKSEFQLQQNPKHTWEVVQKFGTEGGGMNAGIFKVKLVGDPLDRRFIEKRFDVETILTGWAEKEVVIMNQVKDHEGAVKIYDHFVDMKARKASIFMEFCDMGDLEGVIRGVMQFGPINEHKIWNWFIGLMETLVYLHRGPTPEDDRAVLLYWNHIYHRDIKPANLFLKSDPEKRMIIAKLADFGGADSAHYTFQNKTRATARRNEIYTGGFDAPEYPIYTGATDVWQMALSIACVCVPNVAPQSKQHPTGRAWDQKQPAGRHYSRELNSILSWCLDSDAIRRPRPLDIVKRSKETYSRIKNHLPPDKNPMDVPRQAKASAQAPQPDSSPGPRAATGQRPQIPPHAFSDPEVDRAGRRNNQYGAFVQNQRMPMSPRAVDEVIRNGGGTPHLGLPGGFVPSQGPPWSGSEYFPQSSSGQGGYRRS</sequence>
<dbReference type="Pfam" id="PF00069">
    <property type="entry name" value="Pkinase"/>
    <property type="match status" value="1"/>
</dbReference>
<dbReference type="GO" id="GO:0005524">
    <property type="term" value="F:ATP binding"/>
    <property type="evidence" value="ECO:0007669"/>
    <property type="project" value="UniProtKB-KW"/>
</dbReference>
<keyword evidence="6" id="KW-0067">ATP-binding</keyword>
<feature type="compositionally biased region" description="Gly residues" evidence="9">
    <location>
        <begin position="394"/>
        <end position="405"/>
    </location>
</feature>
<dbReference type="EMBL" id="JAGMVJ010000006">
    <property type="protein sequence ID" value="KAH7089531.1"/>
    <property type="molecule type" value="Genomic_DNA"/>
</dbReference>
<keyword evidence="4" id="KW-0547">Nucleotide-binding</keyword>
<proteinExistence type="predicted"/>
<dbReference type="InterPro" id="IPR050660">
    <property type="entry name" value="NEK_Ser/Thr_kinase"/>
</dbReference>
<accession>A0A8K0R7L2</accession>
<protein>
    <recommendedName>
        <fullName evidence="1">non-specific serine/threonine protein kinase</fullName>
        <ecNumber evidence="1">2.7.11.1</ecNumber>
    </recommendedName>
</protein>
<evidence type="ECO:0000256" key="2">
    <source>
        <dbReference type="ARBA" id="ARBA00022527"/>
    </source>
</evidence>
<dbReference type="SMART" id="SM00220">
    <property type="entry name" value="S_TKc"/>
    <property type="match status" value="1"/>
</dbReference>
<dbReference type="EC" id="2.7.11.1" evidence="1"/>
<dbReference type="GO" id="GO:0005634">
    <property type="term" value="C:nucleus"/>
    <property type="evidence" value="ECO:0007669"/>
    <property type="project" value="TreeGrafter"/>
</dbReference>
<keyword evidence="12" id="KW-1185">Reference proteome</keyword>
<evidence type="ECO:0000256" key="5">
    <source>
        <dbReference type="ARBA" id="ARBA00022777"/>
    </source>
</evidence>
<keyword evidence="5 11" id="KW-0418">Kinase</keyword>
<evidence type="ECO:0000256" key="8">
    <source>
        <dbReference type="ARBA" id="ARBA00048679"/>
    </source>
</evidence>
<evidence type="ECO:0000256" key="6">
    <source>
        <dbReference type="ARBA" id="ARBA00022840"/>
    </source>
</evidence>
<evidence type="ECO:0000313" key="11">
    <source>
        <dbReference type="EMBL" id="KAH7089531.1"/>
    </source>
</evidence>
<evidence type="ECO:0000256" key="1">
    <source>
        <dbReference type="ARBA" id="ARBA00012513"/>
    </source>
</evidence>
<comment type="catalytic activity">
    <reaction evidence="7">
        <text>L-threonyl-[protein] + ATP = O-phospho-L-threonyl-[protein] + ADP + H(+)</text>
        <dbReference type="Rhea" id="RHEA:46608"/>
        <dbReference type="Rhea" id="RHEA-COMP:11060"/>
        <dbReference type="Rhea" id="RHEA-COMP:11605"/>
        <dbReference type="ChEBI" id="CHEBI:15378"/>
        <dbReference type="ChEBI" id="CHEBI:30013"/>
        <dbReference type="ChEBI" id="CHEBI:30616"/>
        <dbReference type="ChEBI" id="CHEBI:61977"/>
        <dbReference type="ChEBI" id="CHEBI:456216"/>
        <dbReference type="EC" id="2.7.11.1"/>
    </reaction>
</comment>
<feature type="domain" description="Protein kinase" evidence="10">
    <location>
        <begin position="29"/>
        <end position="307"/>
    </location>
</feature>
<dbReference type="PROSITE" id="PS00108">
    <property type="entry name" value="PROTEIN_KINASE_ST"/>
    <property type="match status" value="1"/>
</dbReference>
<comment type="catalytic activity">
    <reaction evidence="8">
        <text>L-seryl-[protein] + ATP = O-phospho-L-seryl-[protein] + ADP + H(+)</text>
        <dbReference type="Rhea" id="RHEA:17989"/>
        <dbReference type="Rhea" id="RHEA-COMP:9863"/>
        <dbReference type="Rhea" id="RHEA-COMP:11604"/>
        <dbReference type="ChEBI" id="CHEBI:15378"/>
        <dbReference type="ChEBI" id="CHEBI:29999"/>
        <dbReference type="ChEBI" id="CHEBI:30616"/>
        <dbReference type="ChEBI" id="CHEBI:83421"/>
        <dbReference type="ChEBI" id="CHEBI:456216"/>
        <dbReference type="EC" id="2.7.11.1"/>
    </reaction>
</comment>
<dbReference type="PROSITE" id="PS50011">
    <property type="entry name" value="PROTEIN_KINASE_DOM"/>
    <property type="match status" value="1"/>
</dbReference>
<evidence type="ECO:0000259" key="10">
    <source>
        <dbReference type="PROSITE" id="PS50011"/>
    </source>
</evidence>
<evidence type="ECO:0000256" key="3">
    <source>
        <dbReference type="ARBA" id="ARBA00022679"/>
    </source>
</evidence>
<dbReference type="OrthoDB" id="310217at2759"/>
<dbReference type="AlphaFoldDB" id="A0A8K0R7L2"/>
<evidence type="ECO:0000256" key="7">
    <source>
        <dbReference type="ARBA" id="ARBA00047899"/>
    </source>
</evidence>
<feature type="region of interest" description="Disordered" evidence="9">
    <location>
        <begin position="308"/>
        <end position="434"/>
    </location>
</feature>
<organism evidence="11 12">
    <name type="scientific">Paraphoma chrysanthemicola</name>
    <dbReference type="NCBI Taxonomy" id="798071"/>
    <lineage>
        <taxon>Eukaryota</taxon>
        <taxon>Fungi</taxon>
        <taxon>Dikarya</taxon>
        <taxon>Ascomycota</taxon>
        <taxon>Pezizomycotina</taxon>
        <taxon>Dothideomycetes</taxon>
        <taxon>Pleosporomycetidae</taxon>
        <taxon>Pleosporales</taxon>
        <taxon>Pleosporineae</taxon>
        <taxon>Phaeosphaeriaceae</taxon>
        <taxon>Paraphoma</taxon>
    </lineage>
</organism>
<dbReference type="GO" id="GO:0004674">
    <property type="term" value="F:protein serine/threonine kinase activity"/>
    <property type="evidence" value="ECO:0007669"/>
    <property type="project" value="UniProtKB-KW"/>
</dbReference>
<dbReference type="InterPro" id="IPR000719">
    <property type="entry name" value="Prot_kinase_dom"/>
</dbReference>
<keyword evidence="3" id="KW-0808">Transferase</keyword>
<keyword evidence="2" id="KW-0723">Serine/threonine-protein kinase</keyword>
<reference evidence="11" key="1">
    <citation type="journal article" date="2021" name="Nat. Commun.">
        <title>Genetic determinants of endophytism in the Arabidopsis root mycobiome.</title>
        <authorList>
            <person name="Mesny F."/>
            <person name="Miyauchi S."/>
            <person name="Thiergart T."/>
            <person name="Pickel B."/>
            <person name="Atanasova L."/>
            <person name="Karlsson M."/>
            <person name="Huettel B."/>
            <person name="Barry K.W."/>
            <person name="Haridas S."/>
            <person name="Chen C."/>
            <person name="Bauer D."/>
            <person name="Andreopoulos W."/>
            <person name="Pangilinan J."/>
            <person name="LaButti K."/>
            <person name="Riley R."/>
            <person name="Lipzen A."/>
            <person name="Clum A."/>
            <person name="Drula E."/>
            <person name="Henrissat B."/>
            <person name="Kohler A."/>
            <person name="Grigoriev I.V."/>
            <person name="Martin F.M."/>
            <person name="Hacquard S."/>
        </authorList>
    </citation>
    <scope>NUCLEOTIDE SEQUENCE</scope>
    <source>
        <strain evidence="11">MPI-SDFR-AT-0120</strain>
    </source>
</reference>
<dbReference type="InterPro" id="IPR011009">
    <property type="entry name" value="Kinase-like_dom_sf"/>
</dbReference>
<dbReference type="PANTHER" id="PTHR43671:SF98">
    <property type="entry name" value="SERINE_THREONINE-PROTEIN KINASE NEK11"/>
    <property type="match status" value="1"/>
</dbReference>
<feature type="compositionally biased region" description="Basic and acidic residues" evidence="9">
    <location>
        <begin position="308"/>
        <end position="320"/>
    </location>
</feature>
<dbReference type="Proteomes" id="UP000813461">
    <property type="component" value="Unassembled WGS sequence"/>
</dbReference>
<dbReference type="SUPFAM" id="SSF56112">
    <property type="entry name" value="Protein kinase-like (PK-like)"/>
    <property type="match status" value="1"/>
</dbReference>
<dbReference type="PANTHER" id="PTHR43671">
    <property type="entry name" value="SERINE/THREONINE-PROTEIN KINASE NEK"/>
    <property type="match status" value="1"/>
</dbReference>
<dbReference type="InterPro" id="IPR008271">
    <property type="entry name" value="Ser/Thr_kinase_AS"/>
</dbReference>